<protein>
    <submittedName>
        <fullName evidence="1">Uncharacterized protein</fullName>
    </submittedName>
</protein>
<dbReference type="PANTHER" id="PTHR33064">
    <property type="entry name" value="POL PROTEIN"/>
    <property type="match status" value="1"/>
</dbReference>
<sequence>MLCRSAVTLNLRIVTAAGPLNLRSVPCLVLDGDEDEFLLGRKTMQDIGIDIDRLFEQLAGGDRVNEADGDDVSDNDTELHFVVDMEDIHRHLDRMLDEAREAGFEPLLLGELRTLVYEYADIWRVHIGADPPADVEPLVAQLHPGAQPYRSGIRKYPEPQRKFLREFVKELEKNGLVKRNNASRWACPALPVKKPHSDDFRCTMDYRPANKWTVALAGATPNLVVAIQSVKGAYAFGLFDPFKGFW</sequence>
<comment type="caution">
    <text evidence="1">The sequence shown here is derived from an EMBL/GenBank/DDBJ whole genome shotgun (WGS) entry which is preliminary data.</text>
</comment>
<accession>A0A6G0SK84</accession>
<name>A0A6G0SK84_9STRA</name>
<dbReference type="PANTHER" id="PTHR33064:SF37">
    <property type="entry name" value="RIBONUCLEASE H"/>
    <property type="match status" value="1"/>
</dbReference>
<dbReference type="EMBL" id="QXFY01000041">
    <property type="protein sequence ID" value="KAE9360839.1"/>
    <property type="molecule type" value="Genomic_DNA"/>
</dbReference>
<dbReference type="SUPFAM" id="SSF56672">
    <property type="entry name" value="DNA/RNA polymerases"/>
    <property type="match status" value="1"/>
</dbReference>
<evidence type="ECO:0000313" key="1">
    <source>
        <dbReference type="EMBL" id="KAE9360839.1"/>
    </source>
</evidence>
<dbReference type="Proteomes" id="UP000486351">
    <property type="component" value="Unassembled WGS sequence"/>
</dbReference>
<proteinExistence type="predicted"/>
<dbReference type="AlphaFoldDB" id="A0A6G0SK84"/>
<reference evidence="1 2" key="1">
    <citation type="submission" date="2018-09" db="EMBL/GenBank/DDBJ databases">
        <title>Genomic investigation of the strawberry pathogen Phytophthora fragariae indicates pathogenicity is determined by transcriptional variation in three key races.</title>
        <authorList>
            <person name="Adams T.M."/>
            <person name="Armitage A.D."/>
            <person name="Sobczyk M.K."/>
            <person name="Bates H.J."/>
            <person name="Dunwell J.M."/>
            <person name="Nellist C.F."/>
            <person name="Harrison R.J."/>
        </authorList>
    </citation>
    <scope>NUCLEOTIDE SEQUENCE [LARGE SCALE GENOMIC DNA]</scope>
    <source>
        <strain evidence="1 2">NOV-77</strain>
    </source>
</reference>
<gene>
    <name evidence="1" type="ORF">PF008_g1646</name>
</gene>
<dbReference type="InterPro" id="IPR051320">
    <property type="entry name" value="Viral_Replic_Matur_Polypro"/>
</dbReference>
<organism evidence="1 2">
    <name type="scientific">Phytophthora fragariae</name>
    <dbReference type="NCBI Taxonomy" id="53985"/>
    <lineage>
        <taxon>Eukaryota</taxon>
        <taxon>Sar</taxon>
        <taxon>Stramenopiles</taxon>
        <taxon>Oomycota</taxon>
        <taxon>Peronosporomycetes</taxon>
        <taxon>Peronosporales</taxon>
        <taxon>Peronosporaceae</taxon>
        <taxon>Phytophthora</taxon>
    </lineage>
</organism>
<dbReference type="InterPro" id="IPR043502">
    <property type="entry name" value="DNA/RNA_pol_sf"/>
</dbReference>
<dbReference type="Gene3D" id="3.10.10.10">
    <property type="entry name" value="HIV Type 1 Reverse Transcriptase, subunit A, domain 1"/>
    <property type="match status" value="1"/>
</dbReference>
<evidence type="ECO:0000313" key="2">
    <source>
        <dbReference type="Proteomes" id="UP000486351"/>
    </source>
</evidence>